<evidence type="ECO:0000256" key="7">
    <source>
        <dbReference type="ARBA" id="ARBA00070053"/>
    </source>
</evidence>
<dbReference type="Gene3D" id="3.40.50.1860">
    <property type="match status" value="2"/>
</dbReference>
<dbReference type="NCBIfam" id="TIGR00067">
    <property type="entry name" value="glut_race"/>
    <property type="match status" value="1"/>
</dbReference>
<dbReference type="Pfam" id="PF01177">
    <property type="entry name" value="Asp_Glu_race"/>
    <property type="match status" value="1"/>
</dbReference>
<evidence type="ECO:0000256" key="1">
    <source>
        <dbReference type="ARBA" id="ARBA00001602"/>
    </source>
</evidence>
<keyword evidence="5 8" id="KW-0413">Isomerase</keyword>
<feature type="binding site" evidence="8">
    <location>
        <begin position="12"/>
        <end position="13"/>
    </location>
    <ligand>
        <name>substrate</name>
    </ligand>
</feature>
<dbReference type="EC" id="5.1.1.3" evidence="2 8"/>
<dbReference type="UniPathway" id="UPA00219"/>
<evidence type="ECO:0000256" key="4">
    <source>
        <dbReference type="ARBA" id="ARBA00022984"/>
    </source>
</evidence>
<dbReference type="InterPro" id="IPR033134">
    <property type="entry name" value="Asp/Glu_racemase_AS_2"/>
</dbReference>
<dbReference type="PATRIC" id="fig|1299334.3.peg.750"/>
<dbReference type="FunFam" id="3.40.50.1860:FF:000002">
    <property type="entry name" value="Glutamate racemase"/>
    <property type="match status" value="1"/>
</dbReference>
<dbReference type="PROSITE" id="PS00923">
    <property type="entry name" value="ASP_GLU_RACEMASE_1"/>
    <property type="match status" value="1"/>
</dbReference>
<feature type="binding site" evidence="8">
    <location>
        <begin position="44"/>
        <end position="45"/>
    </location>
    <ligand>
        <name>substrate</name>
    </ligand>
</feature>
<name>X8E569_MYCXE</name>
<proteinExistence type="inferred from homology"/>
<keyword evidence="3 8" id="KW-0133">Cell shape</keyword>
<dbReference type="AlphaFoldDB" id="X8E569"/>
<dbReference type="GO" id="GO:0071555">
    <property type="term" value="P:cell wall organization"/>
    <property type="evidence" value="ECO:0007669"/>
    <property type="project" value="UniProtKB-KW"/>
</dbReference>
<evidence type="ECO:0000256" key="5">
    <source>
        <dbReference type="ARBA" id="ARBA00023235"/>
    </source>
</evidence>
<dbReference type="PANTHER" id="PTHR21198">
    <property type="entry name" value="GLUTAMATE RACEMASE"/>
    <property type="match status" value="1"/>
</dbReference>
<dbReference type="SUPFAM" id="SSF53681">
    <property type="entry name" value="Aspartate/glutamate racemase"/>
    <property type="match status" value="2"/>
</dbReference>
<dbReference type="HAMAP" id="MF_00258">
    <property type="entry name" value="Glu_racemase"/>
    <property type="match status" value="1"/>
</dbReference>
<evidence type="ECO:0000256" key="3">
    <source>
        <dbReference type="ARBA" id="ARBA00022960"/>
    </source>
</evidence>
<organism evidence="9">
    <name type="scientific">Mycobacterium xenopi 4042</name>
    <dbReference type="NCBI Taxonomy" id="1299334"/>
    <lineage>
        <taxon>Bacteria</taxon>
        <taxon>Bacillati</taxon>
        <taxon>Actinomycetota</taxon>
        <taxon>Actinomycetes</taxon>
        <taxon>Mycobacteriales</taxon>
        <taxon>Mycobacteriaceae</taxon>
        <taxon>Mycobacterium</taxon>
    </lineage>
</organism>
<comment type="function">
    <text evidence="8">Provides the (R)-glutamate required for cell wall biosynthesis.</text>
</comment>
<gene>
    <name evidence="8 9" type="primary">murI</name>
    <name evidence="9" type="ORF">I553_3244</name>
</gene>
<evidence type="ECO:0000256" key="2">
    <source>
        <dbReference type="ARBA" id="ARBA00013090"/>
    </source>
</evidence>
<dbReference type="GO" id="GO:0009252">
    <property type="term" value="P:peptidoglycan biosynthetic process"/>
    <property type="evidence" value="ECO:0007669"/>
    <property type="project" value="UniProtKB-UniRule"/>
</dbReference>
<comment type="caution">
    <text evidence="9">The sequence shown here is derived from an EMBL/GenBank/DDBJ whole genome shotgun (WGS) entry which is preliminary data.</text>
</comment>
<dbReference type="EMBL" id="JAOB01000010">
    <property type="protein sequence ID" value="EUA75351.1"/>
    <property type="molecule type" value="Genomic_DNA"/>
</dbReference>
<evidence type="ECO:0000256" key="8">
    <source>
        <dbReference type="HAMAP-Rule" id="MF_00258"/>
    </source>
</evidence>
<dbReference type="PROSITE" id="PS00924">
    <property type="entry name" value="ASP_GLU_RACEMASE_2"/>
    <property type="match status" value="1"/>
</dbReference>
<dbReference type="InterPro" id="IPR015942">
    <property type="entry name" value="Asp/Glu/hydantoin_racemase"/>
</dbReference>
<dbReference type="GO" id="GO:0008360">
    <property type="term" value="P:regulation of cell shape"/>
    <property type="evidence" value="ECO:0007669"/>
    <property type="project" value="UniProtKB-KW"/>
</dbReference>
<sequence>MTSPLAPIGIFDSGVGGLTVARAIIDQLPDEDIIYVGDTANGPYGPLTIPEIRAHALAIADDLVDRGVKALVIACNSASSACLRDARERYDVPVVEVILPAVRRAVAATRNGRIGVIGTRATITSHSYQDAFAAAPDTEITAVACPRFVDFVERGITSGRQVLGLAEGYLEPLQRAGVDTLVLGCTHYPLLSGIIQLAMGESVTLVSSAEETAKQLVRVLTEQELLRPHDAPPATRVFEATGDPDAFTKLAARFLARRSRACNQCTIVCRPLTRWGDDDRRAKRRCFRQSGTGHGTVVTVRMTVLGCSGSVVGPDSPASGYLLRAPDTPPLVIDFGGECWVRCNIKPIPLRCMFCSRTCTPTTAWICPACSCGVATTRPPGG</sequence>
<dbReference type="PANTHER" id="PTHR21198:SF2">
    <property type="entry name" value="GLUTAMATE RACEMASE"/>
    <property type="match status" value="1"/>
</dbReference>
<comment type="catalytic activity">
    <reaction evidence="1 8">
        <text>L-glutamate = D-glutamate</text>
        <dbReference type="Rhea" id="RHEA:12813"/>
        <dbReference type="ChEBI" id="CHEBI:29985"/>
        <dbReference type="ChEBI" id="CHEBI:29986"/>
        <dbReference type="EC" id="5.1.1.3"/>
    </reaction>
</comment>
<comment type="pathway">
    <text evidence="8">Cell wall biogenesis; peptidoglycan biosynthesis.</text>
</comment>
<keyword evidence="6 8" id="KW-0961">Cell wall biogenesis/degradation</keyword>
<keyword evidence="4 8" id="KW-0573">Peptidoglycan synthesis</keyword>
<evidence type="ECO:0000256" key="6">
    <source>
        <dbReference type="ARBA" id="ARBA00023316"/>
    </source>
</evidence>
<dbReference type="GO" id="GO:0008881">
    <property type="term" value="F:glutamate racemase activity"/>
    <property type="evidence" value="ECO:0007669"/>
    <property type="project" value="UniProtKB-UniRule"/>
</dbReference>
<accession>X8E569</accession>
<feature type="active site" description="Proton donor/acceptor" evidence="8">
    <location>
        <position position="75"/>
    </location>
</feature>
<evidence type="ECO:0000313" key="9">
    <source>
        <dbReference type="EMBL" id="EUA75351.1"/>
    </source>
</evidence>
<feature type="binding site" evidence="8">
    <location>
        <begin position="76"/>
        <end position="77"/>
    </location>
    <ligand>
        <name>substrate</name>
    </ligand>
</feature>
<protein>
    <recommendedName>
        <fullName evidence="7 8">Glutamate racemase</fullName>
        <ecNumber evidence="2 8">5.1.1.3</ecNumber>
    </recommendedName>
</protein>
<dbReference type="InterPro" id="IPR004391">
    <property type="entry name" value="Glu_race"/>
</dbReference>
<dbReference type="InterPro" id="IPR018187">
    <property type="entry name" value="Asp/Glu_racemase_AS_1"/>
</dbReference>
<dbReference type="InterPro" id="IPR001920">
    <property type="entry name" value="Asp/Glu_race"/>
</dbReference>
<feature type="active site" description="Proton donor/acceptor" evidence="8">
    <location>
        <position position="185"/>
    </location>
</feature>
<comment type="similarity">
    <text evidence="8">Belongs to the aspartate/glutamate racemases family.</text>
</comment>
<reference evidence="9" key="1">
    <citation type="submission" date="2014-01" db="EMBL/GenBank/DDBJ databases">
        <authorList>
            <person name="Brown-Elliot B."/>
            <person name="Wallace R."/>
            <person name="Lenaerts A."/>
            <person name="Ordway D."/>
            <person name="DeGroote M.A."/>
            <person name="Parker T."/>
            <person name="Sizemore C."/>
            <person name="Tallon L.J."/>
            <person name="Sadzewicz L.K."/>
            <person name="Sengamalay N."/>
            <person name="Fraser C.M."/>
            <person name="Hine E."/>
            <person name="Shefchek K.A."/>
            <person name="Das S.P."/>
            <person name="Tettelin H."/>
        </authorList>
    </citation>
    <scope>NUCLEOTIDE SEQUENCE [LARGE SCALE GENOMIC DNA]</scope>
    <source>
        <strain evidence="9">4042</strain>
    </source>
</reference>
<feature type="binding site" evidence="8">
    <location>
        <begin position="186"/>
        <end position="187"/>
    </location>
    <ligand>
        <name>substrate</name>
    </ligand>
</feature>